<gene>
    <name evidence="1" type="ordered locus">Dvul_2746</name>
</gene>
<evidence type="ECO:0000313" key="2">
    <source>
        <dbReference type="Proteomes" id="UP000009173"/>
    </source>
</evidence>
<proteinExistence type="predicted"/>
<dbReference type="RefSeq" id="WP_011793056.1">
    <property type="nucleotide sequence ID" value="NC_008751.1"/>
</dbReference>
<dbReference type="Proteomes" id="UP000009173">
    <property type="component" value="Chromosome"/>
</dbReference>
<dbReference type="EMBL" id="CP000527">
    <property type="protein sequence ID" value="ABM29757.1"/>
    <property type="molecule type" value="Genomic_DNA"/>
</dbReference>
<name>A0A0H3ABN5_NITV4</name>
<evidence type="ECO:0000313" key="1">
    <source>
        <dbReference type="EMBL" id="ABM29757.1"/>
    </source>
</evidence>
<organism evidence="1 2">
    <name type="scientific">Nitratidesulfovibrio vulgaris (strain DP4)</name>
    <name type="common">Desulfovibrio vulgaris</name>
    <dbReference type="NCBI Taxonomy" id="391774"/>
    <lineage>
        <taxon>Bacteria</taxon>
        <taxon>Pseudomonadati</taxon>
        <taxon>Thermodesulfobacteriota</taxon>
        <taxon>Desulfovibrionia</taxon>
        <taxon>Desulfovibrionales</taxon>
        <taxon>Desulfovibrionaceae</taxon>
        <taxon>Nitratidesulfovibrio</taxon>
    </lineage>
</organism>
<dbReference type="KEGG" id="dvl:Dvul_2746"/>
<dbReference type="HOGENOM" id="CLU_078777_0_0_7"/>
<reference evidence="2" key="1">
    <citation type="journal article" date="2009" name="Environ. Microbiol.">
        <title>Contribution of mobile genetic elements to Desulfovibrio vulgaris genome plasticity.</title>
        <authorList>
            <person name="Walker C.B."/>
            <person name="Stolyar S."/>
            <person name="Chivian D."/>
            <person name="Pinel N."/>
            <person name="Gabster J.A."/>
            <person name="Dehal P.S."/>
            <person name="He Z."/>
            <person name="Yang Z.K."/>
            <person name="Yen H.C."/>
            <person name="Zhou J."/>
            <person name="Wall J.D."/>
            <person name="Hazen T.C."/>
            <person name="Arkin A.P."/>
            <person name="Stahl D.A."/>
        </authorList>
    </citation>
    <scope>NUCLEOTIDE SEQUENCE [LARGE SCALE GENOMIC DNA]</scope>
    <source>
        <strain evidence="2">DP4</strain>
    </source>
</reference>
<accession>A0A0H3ABN5</accession>
<dbReference type="AlphaFoldDB" id="A0A0H3ABN5"/>
<sequence length="312" mass="32573">MFQPVTFTPPSSVDSIAAGLSSSLDAIGSTLASGAGRLASLGGASSAPVLGLNGVGDMRGQATGMFAEPVPYLAVTPYQRGVGQHRGEHAYLTPTGAIRAVGSRLGDMPPLTTGGLPDMDTGLVLVVMAAPDAGRFATSLQRFNAVMPLVELQQAQRRAGALATLEEDKFKVPPAPGYPAWGKASPRRGATGRATDVALGAQLALGEGHEAATASPLERLQGFATRQGATMQRRRADLASLGSSMTGTDPGWFGLYLEGLVAEVARLLVRFVPPLDDAFKCCAAVCWYGRRQQVAYYKEAFGLRNPLEGIDL</sequence>
<protein>
    <submittedName>
        <fullName evidence="1">Uncharacterized protein</fullName>
    </submittedName>
</protein>